<evidence type="ECO:0000313" key="1">
    <source>
        <dbReference type="EMBL" id="AWV20039.1"/>
    </source>
</evidence>
<name>A0A4Y1MR10_9PROT</name>
<gene>
    <name evidence="1" type="ORF">RADP37_04480</name>
</gene>
<protein>
    <submittedName>
        <fullName evidence="1">Transposase</fullName>
    </submittedName>
</protein>
<reference evidence="1" key="1">
    <citation type="submission" date="2017-12" db="EMBL/GenBank/DDBJ databases">
        <authorList>
            <person name="Martens C."/>
            <person name="Dahlstrom E."/>
            <person name="Barbian K."/>
            <person name="Sykora L."/>
            <person name="Ricklefs S."/>
            <person name="Bruno D."/>
            <person name="Anzick I."/>
            <person name="Myles I."/>
            <person name="Datta S.K."/>
        </authorList>
    </citation>
    <scope>NUCLEOTIDE SEQUENCE</scope>
    <source>
        <strain evidence="1">AD2</strain>
        <plasmid evidence="1">p3-AD2</plasmid>
    </source>
</reference>
<dbReference type="AlphaFoldDB" id="A0A4Y1MR10"/>
<organism evidence="1">
    <name type="scientific">Roseomonas mucosa</name>
    <dbReference type="NCBI Taxonomy" id="207340"/>
    <lineage>
        <taxon>Bacteria</taxon>
        <taxon>Pseudomonadati</taxon>
        <taxon>Pseudomonadota</taxon>
        <taxon>Alphaproteobacteria</taxon>
        <taxon>Acetobacterales</taxon>
        <taxon>Roseomonadaceae</taxon>
        <taxon>Roseomonas</taxon>
    </lineage>
</organism>
<sequence length="72" mass="8064">MQPRRWVVYDRFIRLKRMSVFNRIFAGMTGRKGHPDRLMIGAAHLKAHGTTASPLKKGLFPDVSTANASAKP</sequence>
<accession>A0A4Y1MR10</accession>
<geneLocation type="plasmid" evidence="1">
    <name>p3-AD2</name>
</geneLocation>
<keyword evidence="1" id="KW-0614">Plasmid</keyword>
<proteinExistence type="predicted"/>
<dbReference type="EMBL" id="CP025184">
    <property type="protein sequence ID" value="AWV20039.1"/>
    <property type="molecule type" value="Genomic_DNA"/>
</dbReference>